<feature type="region of interest" description="Disordered" evidence="1">
    <location>
        <begin position="67"/>
        <end position="97"/>
    </location>
</feature>
<accession>A0A4R3N9X7</accession>
<dbReference type="RefSeq" id="WP_114959152.1">
    <property type="nucleotide sequence ID" value="NZ_MSZW01000031.1"/>
</dbReference>
<evidence type="ECO:0000313" key="4">
    <source>
        <dbReference type="EMBL" id="TCT26045.1"/>
    </source>
</evidence>
<keyword evidence="5" id="KW-1185">Reference proteome</keyword>
<feature type="region of interest" description="Disordered" evidence="1">
    <location>
        <begin position="135"/>
        <end position="160"/>
    </location>
</feature>
<comment type="caution">
    <text evidence="4">The sequence shown here is derived from an EMBL/GenBank/DDBJ whole genome shotgun (WGS) entry which is preliminary data.</text>
</comment>
<evidence type="ECO:0000256" key="1">
    <source>
        <dbReference type="SAM" id="MobiDB-lite"/>
    </source>
</evidence>
<dbReference type="AlphaFoldDB" id="A0A4R3N9X7"/>
<organism evidence="4 5">
    <name type="scientific">Thermomonas haemolytica</name>
    <dbReference type="NCBI Taxonomy" id="141949"/>
    <lineage>
        <taxon>Bacteria</taxon>
        <taxon>Pseudomonadati</taxon>
        <taxon>Pseudomonadota</taxon>
        <taxon>Gammaproteobacteria</taxon>
        <taxon>Lysobacterales</taxon>
        <taxon>Lysobacteraceae</taxon>
        <taxon>Thermomonas</taxon>
    </lineage>
</organism>
<dbReference type="SMART" id="SM00054">
    <property type="entry name" value="EFh"/>
    <property type="match status" value="2"/>
</dbReference>
<feature type="domain" description="EF-hand" evidence="3">
    <location>
        <begin position="102"/>
        <end position="137"/>
    </location>
</feature>
<evidence type="ECO:0000313" key="5">
    <source>
        <dbReference type="Proteomes" id="UP000295414"/>
    </source>
</evidence>
<feature type="domain" description="EF-hand" evidence="3">
    <location>
        <begin position="50"/>
        <end position="85"/>
    </location>
</feature>
<gene>
    <name evidence="4" type="ORF">EDC34_101372</name>
</gene>
<dbReference type="Proteomes" id="UP000295414">
    <property type="component" value="Unassembled WGS sequence"/>
</dbReference>
<keyword evidence="2" id="KW-0732">Signal</keyword>
<dbReference type="InterPro" id="IPR002048">
    <property type="entry name" value="EF_hand_dom"/>
</dbReference>
<reference evidence="4 5" key="1">
    <citation type="submission" date="2019-03" db="EMBL/GenBank/DDBJ databases">
        <title>Genomic Encyclopedia of Type Strains, Phase IV (KMG-IV): sequencing the most valuable type-strain genomes for metagenomic binning, comparative biology and taxonomic classification.</title>
        <authorList>
            <person name="Goeker M."/>
        </authorList>
    </citation>
    <scope>NUCLEOTIDE SEQUENCE [LARGE SCALE GENOMIC DNA]</scope>
    <source>
        <strain evidence="4 5">DSM 13605</strain>
    </source>
</reference>
<name>A0A4R3N9X7_9GAMM</name>
<dbReference type="OrthoDB" id="6089795at2"/>
<dbReference type="GO" id="GO:0005509">
    <property type="term" value="F:calcium ion binding"/>
    <property type="evidence" value="ECO:0007669"/>
    <property type="project" value="InterPro"/>
</dbReference>
<feature type="compositionally biased region" description="Gly residues" evidence="1">
    <location>
        <begin position="79"/>
        <end position="93"/>
    </location>
</feature>
<proteinExistence type="predicted"/>
<evidence type="ECO:0000259" key="3">
    <source>
        <dbReference type="PROSITE" id="PS50222"/>
    </source>
</evidence>
<dbReference type="EMBL" id="SMAP01000001">
    <property type="protein sequence ID" value="TCT26045.1"/>
    <property type="molecule type" value="Genomic_DNA"/>
</dbReference>
<dbReference type="Gene3D" id="1.10.238.10">
    <property type="entry name" value="EF-hand"/>
    <property type="match status" value="2"/>
</dbReference>
<dbReference type="Pfam" id="PF13202">
    <property type="entry name" value="EF-hand_5"/>
    <property type="match status" value="1"/>
</dbReference>
<sequence>MNKLQLLVLALATTAVSGLALAQSAPPPPASPMMKADANGDGVITREEAAKYPRLAARFDQLDKNKDGKLTADELPAWGGRGADGPKGPGGGRAMDPQWKEKMEKMRAECFDKADTNKDGQLSRDEFAKMGEVCRPMHGGMHRPPMPPASPQPPAPPVKK</sequence>
<protein>
    <submittedName>
        <fullName evidence="4">EF hand domain-containing protein</fullName>
    </submittedName>
</protein>
<dbReference type="SUPFAM" id="SSF47473">
    <property type="entry name" value="EF-hand"/>
    <property type="match status" value="1"/>
</dbReference>
<feature type="compositionally biased region" description="Pro residues" evidence="1">
    <location>
        <begin position="144"/>
        <end position="160"/>
    </location>
</feature>
<feature type="chain" id="PRO_5020571706" evidence="2">
    <location>
        <begin position="23"/>
        <end position="160"/>
    </location>
</feature>
<dbReference type="PROSITE" id="PS00018">
    <property type="entry name" value="EF_HAND_1"/>
    <property type="match status" value="2"/>
</dbReference>
<dbReference type="InterPro" id="IPR018247">
    <property type="entry name" value="EF_Hand_1_Ca_BS"/>
</dbReference>
<dbReference type="InterPro" id="IPR011992">
    <property type="entry name" value="EF-hand-dom_pair"/>
</dbReference>
<dbReference type="PROSITE" id="PS50222">
    <property type="entry name" value="EF_HAND_2"/>
    <property type="match status" value="2"/>
</dbReference>
<evidence type="ECO:0000256" key="2">
    <source>
        <dbReference type="SAM" id="SignalP"/>
    </source>
</evidence>
<feature type="signal peptide" evidence="2">
    <location>
        <begin position="1"/>
        <end position="22"/>
    </location>
</feature>
<dbReference type="Pfam" id="PF13499">
    <property type="entry name" value="EF-hand_7"/>
    <property type="match status" value="1"/>
</dbReference>